<reference evidence="7" key="1">
    <citation type="journal article" date="2023" name="Insect Mol. Biol.">
        <title>Genome sequencing provides insights into the evolution of gene families encoding plant cell wall-degrading enzymes in longhorned beetles.</title>
        <authorList>
            <person name="Shin N.R."/>
            <person name="Okamura Y."/>
            <person name="Kirsch R."/>
            <person name="Pauchet Y."/>
        </authorList>
    </citation>
    <scope>NUCLEOTIDE SEQUENCE</scope>
    <source>
        <strain evidence="7">RBIC_L_NR</strain>
    </source>
</reference>
<evidence type="ECO:0000259" key="6">
    <source>
        <dbReference type="Pfam" id="PF01490"/>
    </source>
</evidence>
<dbReference type="Pfam" id="PF01490">
    <property type="entry name" value="Aa_trans"/>
    <property type="match status" value="1"/>
</dbReference>
<comment type="caution">
    <text evidence="7">The sequence shown here is derived from an EMBL/GenBank/DDBJ whole genome shotgun (WGS) entry which is preliminary data.</text>
</comment>
<evidence type="ECO:0000256" key="5">
    <source>
        <dbReference type="SAM" id="Phobius"/>
    </source>
</evidence>
<sequence length="150" mass="16959">MTITIFAIGVVMPVENHMKNPQHFTGLCAVLNQGMSGVTLVYTLLGFFGYLKYGSDFQGSITLNLPQEDYASQFVNVLIGLAVFCTFGLQFYMCLDIAWNGLKKRYEKHRNIGQYIMRTILVVVCPLQLLYKRSSHLCPYLVAIASQFLD</sequence>
<feature type="domain" description="Amino acid transporter transmembrane" evidence="6">
    <location>
        <begin position="8"/>
        <end position="124"/>
    </location>
</feature>
<dbReference type="PANTHER" id="PTHR22950">
    <property type="entry name" value="AMINO ACID TRANSPORTER"/>
    <property type="match status" value="1"/>
</dbReference>
<gene>
    <name evidence="7" type="ORF">NQ314_014504</name>
</gene>
<keyword evidence="3 5" id="KW-1133">Transmembrane helix</keyword>
<comment type="subcellular location">
    <subcellularLocation>
        <location evidence="1">Membrane</location>
        <topology evidence="1">Multi-pass membrane protein</topology>
    </subcellularLocation>
</comment>
<dbReference type="Proteomes" id="UP001162156">
    <property type="component" value="Unassembled WGS sequence"/>
</dbReference>
<dbReference type="GO" id="GO:0015179">
    <property type="term" value="F:L-amino acid transmembrane transporter activity"/>
    <property type="evidence" value="ECO:0007669"/>
    <property type="project" value="TreeGrafter"/>
</dbReference>
<dbReference type="EMBL" id="JANEYF010003969">
    <property type="protein sequence ID" value="KAJ8932800.1"/>
    <property type="molecule type" value="Genomic_DNA"/>
</dbReference>
<dbReference type="InterPro" id="IPR013057">
    <property type="entry name" value="AA_transpt_TM"/>
</dbReference>
<feature type="transmembrane region" description="Helical" evidence="5">
    <location>
        <begin position="70"/>
        <end position="95"/>
    </location>
</feature>
<protein>
    <recommendedName>
        <fullName evidence="6">Amino acid transporter transmembrane domain-containing protein</fullName>
    </recommendedName>
</protein>
<keyword evidence="2 5" id="KW-0812">Transmembrane</keyword>
<dbReference type="AlphaFoldDB" id="A0AAV8X1L4"/>
<accession>A0AAV8X1L4</accession>
<dbReference type="GO" id="GO:0005774">
    <property type="term" value="C:vacuolar membrane"/>
    <property type="evidence" value="ECO:0007669"/>
    <property type="project" value="TreeGrafter"/>
</dbReference>
<evidence type="ECO:0000256" key="3">
    <source>
        <dbReference type="ARBA" id="ARBA00022989"/>
    </source>
</evidence>
<evidence type="ECO:0000313" key="7">
    <source>
        <dbReference type="EMBL" id="KAJ8932800.1"/>
    </source>
</evidence>
<keyword evidence="8" id="KW-1185">Reference proteome</keyword>
<organism evidence="7 8">
    <name type="scientific">Rhamnusium bicolor</name>
    <dbReference type="NCBI Taxonomy" id="1586634"/>
    <lineage>
        <taxon>Eukaryota</taxon>
        <taxon>Metazoa</taxon>
        <taxon>Ecdysozoa</taxon>
        <taxon>Arthropoda</taxon>
        <taxon>Hexapoda</taxon>
        <taxon>Insecta</taxon>
        <taxon>Pterygota</taxon>
        <taxon>Neoptera</taxon>
        <taxon>Endopterygota</taxon>
        <taxon>Coleoptera</taxon>
        <taxon>Polyphaga</taxon>
        <taxon>Cucujiformia</taxon>
        <taxon>Chrysomeloidea</taxon>
        <taxon>Cerambycidae</taxon>
        <taxon>Lepturinae</taxon>
        <taxon>Rhagiini</taxon>
        <taxon>Rhamnusium</taxon>
    </lineage>
</organism>
<proteinExistence type="predicted"/>
<evidence type="ECO:0000313" key="8">
    <source>
        <dbReference type="Proteomes" id="UP001162156"/>
    </source>
</evidence>
<evidence type="ECO:0000256" key="2">
    <source>
        <dbReference type="ARBA" id="ARBA00022692"/>
    </source>
</evidence>
<dbReference type="PANTHER" id="PTHR22950:SF154">
    <property type="entry name" value="PROTON-COUPLED AMINO ACID TRANSPORTER-LIKE PROTEIN PATHETIC"/>
    <property type="match status" value="1"/>
</dbReference>
<feature type="transmembrane region" description="Helical" evidence="5">
    <location>
        <begin position="27"/>
        <end position="50"/>
    </location>
</feature>
<keyword evidence="4 5" id="KW-0472">Membrane</keyword>
<evidence type="ECO:0000256" key="4">
    <source>
        <dbReference type="ARBA" id="ARBA00023136"/>
    </source>
</evidence>
<name>A0AAV8X1L4_9CUCU</name>
<evidence type="ECO:0000256" key="1">
    <source>
        <dbReference type="ARBA" id="ARBA00004141"/>
    </source>
</evidence>
<feature type="transmembrane region" description="Helical" evidence="5">
    <location>
        <begin position="115"/>
        <end position="131"/>
    </location>
</feature>